<dbReference type="EMBL" id="JH159151">
    <property type="protein sequence ID" value="EGZ28610.1"/>
    <property type="molecule type" value="Genomic_DNA"/>
</dbReference>
<dbReference type="AlphaFoldDB" id="G4YMI4"/>
<dbReference type="InParanoid" id="G4YMI4"/>
<name>G4YMI4_PHYSP</name>
<dbReference type="GeneID" id="20644764"/>
<evidence type="ECO:0000313" key="2">
    <source>
        <dbReference type="Proteomes" id="UP000002640"/>
    </source>
</evidence>
<evidence type="ECO:0000313" key="1">
    <source>
        <dbReference type="EMBL" id="EGZ28610.1"/>
    </source>
</evidence>
<reference evidence="1 2" key="1">
    <citation type="journal article" date="2006" name="Science">
        <title>Phytophthora genome sequences uncover evolutionary origins and mechanisms of pathogenesis.</title>
        <authorList>
            <person name="Tyler B.M."/>
            <person name="Tripathy S."/>
            <person name="Zhang X."/>
            <person name="Dehal P."/>
            <person name="Jiang R.H."/>
            <person name="Aerts A."/>
            <person name="Arredondo F.D."/>
            <person name="Baxter L."/>
            <person name="Bensasson D."/>
            <person name="Beynon J.L."/>
            <person name="Chapman J."/>
            <person name="Damasceno C.M."/>
            <person name="Dorrance A.E."/>
            <person name="Dou D."/>
            <person name="Dickerman A.W."/>
            <person name="Dubchak I.L."/>
            <person name="Garbelotto M."/>
            <person name="Gijzen M."/>
            <person name="Gordon S.G."/>
            <person name="Govers F."/>
            <person name="Grunwald N.J."/>
            <person name="Huang W."/>
            <person name="Ivors K.L."/>
            <person name="Jones R.W."/>
            <person name="Kamoun S."/>
            <person name="Krampis K."/>
            <person name="Lamour K.H."/>
            <person name="Lee M.K."/>
            <person name="McDonald W.H."/>
            <person name="Medina M."/>
            <person name="Meijer H.J."/>
            <person name="Nordberg E.K."/>
            <person name="Maclean D.J."/>
            <person name="Ospina-Giraldo M.D."/>
            <person name="Morris P.F."/>
            <person name="Phuntumart V."/>
            <person name="Putnam N.H."/>
            <person name="Rash S."/>
            <person name="Rose J.K."/>
            <person name="Sakihama Y."/>
            <person name="Salamov A.A."/>
            <person name="Savidor A."/>
            <person name="Scheuring C.F."/>
            <person name="Smith B.M."/>
            <person name="Sobral B.W."/>
            <person name="Terry A."/>
            <person name="Torto-Alalibo T.A."/>
            <person name="Win J."/>
            <person name="Xu Z."/>
            <person name="Zhang H."/>
            <person name="Grigoriev I.V."/>
            <person name="Rokhsar D.S."/>
            <person name="Boore J.L."/>
        </authorList>
    </citation>
    <scope>NUCLEOTIDE SEQUENCE [LARGE SCALE GENOMIC DNA]</scope>
    <source>
        <strain evidence="1 2">P6497</strain>
    </source>
</reference>
<proteinExistence type="predicted"/>
<dbReference type="Proteomes" id="UP000002640">
    <property type="component" value="Unassembled WGS sequence"/>
</dbReference>
<sequence length="376" mass="42638">MSTRVTQAELRTLERAFKVNDLRFDCNVTWVSLSAVYSIIRISDNRVTLASVLDEFFGGIYRTHGTDVKRVSDERFAEYEGRPFSVCFADLLEVVCENEDTRAAYNTQVSNVTWEPQSAKPRRDAFVRLHMCYTNKCGRRPQYALEKIWAHVLQCDLAVKSAIEVYKPGMSDPLEVVYLTPVDDDDPIIYPPPERSQGLFSDDYDWIPDGICEMYLIDGGTTGNYLLYEPGMFCVEKLGMSDEFRLHDRIDKAFVEAAEKEFRQRMGKLNLGWIYSDATDHDKKELIRQKKKAMADLARSPIDGHHAGRGARIPSAVTCSCELLDSAEHVKARPLSTALLLQCEWARGRGTAASAPPSSLLPNFCRRHIMRLTSSL</sequence>
<organism evidence="1 2">
    <name type="scientific">Phytophthora sojae (strain P6497)</name>
    <name type="common">Soybean stem and root rot agent</name>
    <name type="synonym">Phytophthora megasperma f. sp. glycines</name>
    <dbReference type="NCBI Taxonomy" id="1094619"/>
    <lineage>
        <taxon>Eukaryota</taxon>
        <taxon>Sar</taxon>
        <taxon>Stramenopiles</taxon>
        <taxon>Oomycota</taxon>
        <taxon>Peronosporomycetes</taxon>
        <taxon>Peronosporales</taxon>
        <taxon>Peronosporaceae</taxon>
        <taxon>Phytophthora</taxon>
    </lineage>
</organism>
<keyword evidence="2" id="KW-1185">Reference proteome</keyword>
<accession>G4YMI4</accession>
<protein>
    <submittedName>
        <fullName evidence="1">Uncharacterized protein</fullName>
    </submittedName>
</protein>
<gene>
    <name evidence="1" type="ORF">PHYSODRAFT_322258</name>
</gene>
<dbReference type="RefSeq" id="XP_009515885.1">
    <property type="nucleotide sequence ID" value="XM_009517590.1"/>
</dbReference>
<dbReference type="KEGG" id="psoj:PHYSODRAFT_322258"/>